<dbReference type="AlphaFoldDB" id="A0A8J7TK81"/>
<dbReference type="InterPro" id="IPR014717">
    <property type="entry name" value="Transl_elong_EF1B/ribsomal_bS6"/>
</dbReference>
<dbReference type="Gene3D" id="3.30.70.60">
    <property type="match status" value="1"/>
</dbReference>
<keyword evidence="1" id="KW-0175">Coiled coil</keyword>
<accession>A0A8J7TK81</accession>
<organism evidence="2 3">
    <name type="scientific">Candidatus Obscuribacter phosphatis</name>
    <dbReference type="NCBI Taxonomy" id="1906157"/>
    <lineage>
        <taxon>Bacteria</taxon>
        <taxon>Bacillati</taxon>
        <taxon>Candidatus Melainabacteria</taxon>
        <taxon>Candidatus Obscuribacterales</taxon>
        <taxon>Candidatus Obscuribacteraceae</taxon>
        <taxon>Candidatus Obscuribacter</taxon>
    </lineage>
</organism>
<proteinExistence type="predicted"/>
<protein>
    <recommendedName>
        <fullName evidence="4">Type IV pilus biogenesis protein PilO</fullName>
    </recommendedName>
</protein>
<evidence type="ECO:0008006" key="4">
    <source>
        <dbReference type="Google" id="ProtNLM"/>
    </source>
</evidence>
<gene>
    <name evidence="2" type="ORF">J0M35_02470</name>
</gene>
<sequence>MNERTRLLLVLAPILISGTAAFSMNYPAYLDSQRLHEELKQREDELKSLQDKLTERASVDQSHKTLESEIQSLRNEIPQAPYLDLLMLDVQRMADAADIDIIAVEKPDERNSSGTETSVDAADLEVLEAGLNKNQPIKNVRLNLNQNTNQNKQIEPKAEERNSMGVKQMTRRLYLTGDYGKLIQFMKRLESYQRVLSVNQLSVAMAGGPGLQNKSPAGERAQKLKLKQPVMSFLLNIYYLP</sequence>
<reference evidence="2" key="1">
    <citation type="submission" date="2021-02" db="EMBL/GenBank/DDBJ databases">
        <title>Genome-Resolved Metagenomics of a Microbial Community Performing Photosynthetic Biological Nutrient Removal.</title>
        <authorList>
            <person name="Mcdaniel E.A."/>
        </authorList>
    </citation>
    <scope>NUCLEOTIDE SEQUENCE</scope>
    <source>
        <strain evidence="2">UWPOB_OBS1</strain>
    </source>
</reference>
<name>A0A8J7TK81_9BACT</name>
<dbReference type="EMBL" id="JAFLCK010000002">
    <property type="protein sequence ID" value="MBN8659199.1"/>
    <property type="molecule type" value="Genomic_DNA"/>
</dbReference>
<evidence type="ECO:0000313" key="2">
    <source>
        <dbReference type="EMBL" id="MBN8659199.1"/>
    </source>
</evidence>
<feature type="coiled-coil region" evidence="1">
    <location>
        <begin position="32"/>
        <end position="76"/>
    </location>
</feature>
<evidence type="ECO:0000313" key="3">
    <source>
        <dbReference type="Proteomes" id="UP000664277"/>
    </source>
</evidence>
<comment type="caution">
    <text evidence="2">The sequence shown here is derived from an EMBL/GenBank/DDBJ whole genome shotgun (WGS) entry which is preliminary data.</text>
</comment>
<evidence type="ECO:0000256" key="1">
    <source>
        <dbReference type="SAM" id="Coils"/>
    </source>
</evidence>
<dbReference type="Proteomes" id="UP000664277">
    <property type="component" value="Unassembled WGS sequence"/>
</dbReference>